<comment type="caution">
    <text evidence="4">The sequence shown here is derived from an EMBL/GenBank/DDBJ whole genome shotgun (WGS) entry which is preliminary data.</text>
</comment>
<keyword evidence="5" id="KW-1185">Reference proteome</keyword>
<dbReference type="Pfam" id="PF18962">
    <property type="entry name" value="Por_Secre_tail"/>
    <property type="match status" value="1"/>
</dbReference>
<evidence type="ECO:0000256" key="2">
    <source>
        <dbReference type="SAM" id="SignalP"/>
    </source>
</evidence>
<accession>A0A923SE70</accession>
<gene>
    <name evidence="4" type="ORF">H8R25_02050</name>
</gene>
<dbReference type="Proteomes" id="UP000641454">
    <property type="component" value="Unassembled WGS sequence"/>
</dbReference>
<proteinExistence type="predicted"/>
<protein>
    <submittedName>
        <fullName evidence="4">T9SS type A sorting domain-containing protein</fullName>
    </submittedName>
</protein>
<dbReference type="InterPro" id="IPR026444">
    <property type="entry name" value="Secre_tail"/>
</dbReference>
<feature type="signal peptide" evidence="2">
    <location>
        <begin position="1"/>
        <end position="17"/>
    </location>
</feature>
<dbReference type="InterPro" id="IPR013431">
    <property type="entry name" value="Delta_60_rpt"/>
</dbReference>
<reference evidence="4 5" key="1">
    <citation type="submission" date="2020-08" db="EMBL/GenBank/DDBJ databases">
        <title>Description of novel Flavobacterium F-392 isolate.</title>
        <authorList>
            <person name="Saticioglu I.B."/>
            <person name="Duman M."/>
            <person name="Altun S."/>
        </authorList>
    </citation>
    <scope>NUCLEOTIDE SEQUENCE [LARGE SCALE GENOMIC DNA]</scope>
    <source>
        <strain evidence="4 5">F-392</strain>
    </source>
</reference>
<evidence type="ECO:0000313" key="4">
    <source>
        <dbReference type="EMBL" id="MBC5843222.1"/>
    </source>
</evidence>
<sequence>MKKITILFILIVSLTQAQTFTVDNRFNPSDLGVYAQDLGKWGVILDNGKILTSKDGTEGIYRLNSDGSADNSFTKTSEPLTTNAKFFFANKLSGNYIVPFNSQSSPDNTSLKSYNSDGSLSSSFTPPIFSYNNGYARINKIHFLSDGKTLVFGSFNSVNGTWSPNMVRLNTNGSVDTTFNIGTGFFGETTAFALQSDGKYVVGGNFSYFNEVSKEKMVRLNPDGVLDTSFIIKTVYSSSGNITGFVNSGPINDIIIQSNGKIVTAGASLYLNGSVSRQSIVRFNSDGTTDYSFQLNYRTNYYPEKMIYDSDGNIYFRVEGIIKKCDNTGKIITTFNDLNINGDVNGDLNLQNNKIIVAGNYKNPSGITRSGYHRLNTLGGIDLTFNPTYGPNVQYEYYPNSELNLDVLPDNKILFYDNTSYGFTTYNDKPVKSIIRLTENGELDNSFTIDPLLNSSMIYKNSLETKKIFDGKLYFRLNSNLKGNYIIRLNSDGSMDKNFNFTSNPLGFKVKEDNKIISFGNSEFYKNGTKYRIVQFNSDSTVDQAFTSPSFNTYPSDLKILDDDKIAVSFAFPNGLGYYNIGKIVILNENGSINNEYTTPFPISKFKILKGGKALLTSNENYLFKYDITDGTIDSNFKPFVLPLGNYIFLSNDRIAYNSGVLNNGSIFNVIDFNGVKTDAFTIPPSGRAYATQNCENILIWGFFNSVYGINKNNICRVSIPGLTTVPAPTAQQNQSFIQGQTLSDLTVNGQNITWNSSQNECISNSNTYKINSLLPSTTLLTNGTTYYASQVISGIESNYRLPITVNLASLGIKEIESNHIKIYPNPVKDKITISNSADIEKIELYNLIGQKIFTNSFLTNKITIDLTNYKSGVYLLKIFSEGKVYANKVIKD</sequence>
<dbReference type="Gene3D" id="2.80.10.50">
    <property type="match status" value="4"/>
</dbReference>
<organism evidence="4 5">
    <name type="scientific">Flavobacterium muglaense</name>
    <dbReference type="NCBI Taxonomy" id="2764716"/>
    <lineage>
        <taxon>Bacteria</taxon>
        <taxon>Pseudomonadati</taxon>
        <taxon>Bacteroidota</taxon>
        <taxon>Flavobacteriia</taxon>
        <taxon>Flavobacteriales</taxon>
        <taxon>Flavobacteriaceae</taxon>
        <taxon>Flavobacterium</taxon>
    </lineage>
</organism>
<dbReference type="Pfam" id="PF17164">
    <property type="entry name" value="DUF5122"/>
    <property type="match status" value="7"/>
</dbReference>
<evidence type="ECO:0000259" key="3">
    <source>
        <dbReference type="Pfam" id="PF18962"/>
    </source>
</evidence>
<feature type="chain" id="PRO_5037506539" evidence="2">
    <location>
        <begin position="18"/>
        <end position="893"/>
    </location>
</feature>
<dbReference type="SUPFAM" id="SSF63829">
    <property type="entry name" value="Calcium-dependent phosphotriesterase"/>
    <property type="match status" value="2"/>
</dbReference>
<dbReference type="RefSeq" id="WP_187016918.1">
    <property type="nucleotide sequence ID" value="NZ_JACRUK010000003.1"/>
</dbReference>
<name>A0A923SE70_9FLAO</name>
<feature type="domain" description="Secretion system C-terminal sorting" evidence="3">
    <location>
        <begin position="823"/>
        <end position="891"/>
    </location>
</feature>
<evidence type="ECO:0000313" key="5">
    <source>
        <dbReference type="Proteomes" id="UP000641454"/>
    </source>
</evidence>
<dbReference type="NCBIfam" id="TIGR02608">
    <property type="entry name" value="delta_60_rpt"/>
    <property type="match status" value="3"/>
</dbReference>
<evidence type="ECO:0000256" key="1">
    <source>
        <dbReference type="ARBA" id="ARBA00022729"/>
    </source>
</evidence>
<dbReference type="NCBIfam" id="TIGR04183">
    <property type="entry name" value="Por_Secre_tail"/>
    <property type="match status" value="1"/>
</dbReference>
<dbReference type="EMBL" id="JACRUL010000003">
    <property type="protein sequence ID" value="MBC5843222.1"/>
    <property type="molecule type" value="Genomic_DNA"/>
</dbReference>
<keyword evidence="1 2" id="KW-0732">Signal</keyword>
<dbReference type="AlphaFoldDB" id="A0A923SE70"/>